<feature type="signal peptide" evidence="1">
    <location>
        <begin position="1"/>
        <end position="26"/>
    </location>
</feature>
<dbReference type="GO" id="GO:0004622">
    <property type="term" value="F:phosphatidylcholine lysophospholipase activity"/>
    <property type="evidence" value="ECO:0007669"/>
    <property type="project" value="TreeGrafter"/>
</dbReference>
<feature type="chain" id="PRO_5014456085" evidence="1">
    <location>
        <begin position="27"/>
        <end position="270"/>
    </location>
</feature>
<keyword evidence="1" id="KW-0732">Signal</keyword>
<evidence type="ECO:0000313" key="3">
    <source>
        <dbReference type="Proteomes" id="UP000235786"/>
    </source>
</evidence>
<protein>
    <submittedName>
        <fullName evidence="2">Carbohydrate esterase family 3 protein</fullName>
    </submittedName>
</protein>
<keyword evidence="3" id="KW-1185">Reference proteome</keyword>
<dbReference type="InterPro" id="IPR051532">
    <property type="entry name" value="Ester_Hydrolysis_Enzymes"/>
</dbReference>
<dbReference type="Proteomes" id="UP000235786">
    <property type="component" value="Unassembled WGS sequence"/>
</dbReference>
<dbReference type="PANTHER" id="PTHR30383:SF5">
    <property type="entry name" value="SGNH HYDROLASE-TYPE ESTERASE DOMAIN-CONTAINING PROTEIN"/>
    <property type="match status" value="1"/>
</dbReference>
<dbReference type="SUPFAM" id="SSF52266">
    <property type="entry name" value="SGNH hydrolase"/>
    <property type="match status" value="1"/>
</dbReference>
<organism evidence="2 3">
    <name type="scientific">Hyaloscypha variabilis (strain UAMH 11265 / GT02V1 / F)</name>
    <name type="common">Meliniomyces variabilis</name>
    <dbReference type="NCBI Taxonomy" id="1149755"/>
    <lineage>
        <taxon>Eukaryota</taxon>
        <taxon>Fungi</taxon>
        <taxon>Dikarya</taxon>
        <taxon>Ascomycota</taxon>
        <taxon>Pezizomycotina</taxon>
        <taxon>Leotiomycetes</taxon>
        <taxon>Helotiales</taxon>
        <taxon>Hyaloscyphaceae</taxon>
        <taxon>Hyaloscypha</taxon>
        <taxon>Hyaloscypha variabilis</taxon>
    </lineage>
</organism>
<dbReference type="AlphaFoldDB" id="A0A2J6RF74"/>
<dbReference type="PANTHER" id="PTHR30383">
    <property type="entry name" value="THIOESTERASE 1/PROTEASE 1/LYSOPHOSPHOLIPASE L1"/>
    <property type="match status" value="1"/>
</dbReference>
<evidence type="ECO:0000313" key="2">
    <source>
        <dbReference type="EMBL" id="PMD37171.1"/>
    </source>
</evidence>
<name>A0A2J6RF74_HYAVF</name>
<dbReference type="InterPro" id="IPR001087">
    <property type="entry name" value="GDSL"/>
</dbReference>
<dbReference type="Pfam" id="PF00657">
    <property type="entry name" value="Lipase_GDSL"/>
    <property type="match status" value="1"/>
</dbReference>
<dbReference type="OrthoDB" id="3915838at2759"/>
<dbReference type="CDD" id="cd01833">
    <property type="entry name" value="XynB_like"/>
    <property type="match status" value="1"/>
</dbReference>
<reference evidence="2 3" key="1">
    <citation type="submission" date="2016-04" db="EMBL/GenBank/DDBJ databases">
        <title>A degradative enzymes factory behind the ericoid mycorrhizal symbiosis.</title>
        <authorList>
            <consortium name="DOE Joint Genome Institute"/>
            <person name="Martino E."/>
            <person name="Morin E."/>
            <person name="Grelet G."/>
            <person name="Kuo A."/>
            <person name="Kohler A."/>
            <person name="Daghino S."/>
            <person name="Barry K."/>
            <person name="Choi C."/>
            <person name="Cichocki N."/>
            <person name="Clum A."/>
            <person name="Copeland A."/>
            <person name="Hainaut M."/>
            <person name="Haridas S."/>
            <person name="Labutti K."/>
            <person name="Lindquist E."/>
            <person name="Lipzen A."/>
            <person name="Khouja H.-R."/>
            <person name="Murat C."/>
            <person name="Ohm R."/>
            <person name="Olson A."/>
            <person name="Spatafora J."/>
            <person name="Veneault-Fourrey C."/>
            <person name="Henrissat B."/>
            <person name="Grigoriev I."/>
            <person name="Martin F."/>
            <person name="Perotto S."/>
        </authorList>
    </citation>
    <scope>NUCLEOTIDE SEQUENCE [LARGE SCALE GENOMIC DNA]</scope>
    <source>
        <strain evidence="2 3">F</strain>
    </source>
</reference>
<dbReference type="Gene3D" id="3.40.50.1110">
    <property type="entry name" value="SGNH hydrolase"/>
    <property type="match status" value="1"/>
</dbReference>
<dbReference type="EMBL" id="KZ613949">
    <property type="protein sequence ID" value="PMD37171.1"/>
    <property type="molecule type" value="Genomic_DNA"/>
</dbReference>
<evidence type="ECO:0000256" key="1">
    <source>
        <dbReference type="SAM" id="SignalP"/>
    </source>
</evidence>
<dbReference type="STRING" id="1149755.A0A2J6RF74"/>
<accession>A0A2J6RF74</accession>
<sequence>MMLYSPPMTSLLLLLTVTFLLSPTQAKTNLRILPLGDSITWGYGSTSGSGYRGFLLTLLTASNSSFLNDNITYIGTLTSGNLPPPENANEGHVGAVITQIATFAEVPLSWTGALEGDVVLLMAGTNDMFKPNLSLADAPNRLGVLIDEIVAAWPKAAVLVATLTPSALGSTQTNIDAYNLQVPGVVNARAKAGNRTLVVSMANITVGMEVDGLHPNDFGYGLMADAWYGGLLEAKSKGWIQGETSGAVLIKGTSLIQWFGVVVLTLWNCV</sequence>
<dbReference type="InterPro" id="IPR036514">
    <property type="entry name" value="SGNH_hydro_sf"/>
</dbReference>
<gene>
    <name evidence="2" type="ORF">L207DRAFT_531496</name>
</gene>
<proteinExistence type="predicted"/>